<evidence type="ECO:0000313" key="1">
    <source>
        <dbReference type="EMBL" id="CAB4130012.1"/>
    </source>
</evidence>
<name>A0A6J5L9G0_9CAUD</name>
<accession>A0A6J5L9G0</accession>
<dbReference type="EMBL" id="LR796235">
    <property type="protein sequence ID" value="CAB4130012.1"/>
    <property type="molecule type" value="Genomic_DNA"/>
</dbReference>
<protein>
    <submittedName>
        <fullName evidence="1">Uncharacterized protein</fullName>
    </submittedName>
</protein>
<gene>
    <name evidence="1" type="ORF">UFOVP117_211</name>
</gene>
<sequence>MTLGEFIKNFSHNNIVRLHYKIKGGNQLVLEDWNDVSMDHEIVNGKGKNRHYINNEVLGLSAICLTPGRGHHYPDAINIVIEKLENQPFIEEVINEQQYHSCESNG</sequence>
<proteinExistence type="predicted"/>
<reference evidence="1" key="1">
    <citation type="submission" date="2020-04" db="EMBL/GenBank/DDBJ databases">
        <authorList>
            <person name="Chiriac C."/>
            <person name="Salcher M."/>
            <person name="Ghai R."/>
            <person name="Kavagutti S V."/>
        </authorList>
    </citation>
    <scope>NUCLEOTIDE SEQUENCE</scope>
</reference>
<organism evidence="1">
    <name type="scientific">uncultured Caudovirales phage</name>
    <dbReference type="NCBI Taxonomy" id="2100421"/>
    <lineage>
        <taxon>Viruses</taxon>
        <taxon>Duplodnaviria</taxon>
        <taxon>Heunggongvirae</taxon>
        <taxon>Uroviricota</taxon>
        <taxon>Caudoviricetes</taxon>
        <taxon>Peduoviridae</taxon>
        <taxon>Maltschvirus</taxon>
        <taxon>Maltschvirus maltsch</taxon>
    </lineage>
</organism>